<evidence type="ECO:0000313" key="3">
    <source>
        <dbReference type="Proteomes" id="UP000094285"/>
    </source>
</evidence>
<accession>A0A1E4SC67</accession>
<evidence type="ECO:0000313" key="2">
    <source>
        <dbReference type="EMBL" id="ODV77107.1"/>
    </source>
</evidence>
<feature type="signal peptide" evidence="1">
    <location>
        <begin position="1"/>
        <end position="18"/>
    </location>
</feature>
<keyword evidence="1" id="KW-0732">Signal</keyword>
<keyword evidence="3" id="KW-1185">Reference proteome</keyword>
<dbReference type="Proteomes" id="UP000094285">
    <property type="component" value="Unassembled WGS sequence"/>
</dbReference>
<evidence type="ECO:0000256" key="1">
    <source>
        <dbReference type="SAM" id="SignalP"/>
    </source>
</evidence>
<dbReference type="GeneID" id="30980299"/>
<protein>
    <submittedName>
        <fullName evidence="2">Uncharacterized protein</fullName>
    </submittedName>
</protein>
<name>A0A1E4SC67_9ASCO</name>
<gene>
    <name evidence="2" type="ORF">CANTADRAFT_102679</name>
</gene>
<dbReference type="AlphaFoldDB" id="A0A1E4SC67"/>
<dbReference type="EMBL" id="KV453916">
    <property type="protein sequence ID" value="ODV77107.1"/>
    <property type="molecule type" value="Genomic_DNA"/>
</dbReference>
<organism evidence="2 3">
    <name type="scientific">Suhomyces tanzawaensis NRRL Y-17324</name>
    <dbReference type="NCBI Taxonomy" id="984487"/>
    <lineage>
        <taxon>Eukaryota</taxon>
        <taxon>Fungi</taxon>
        <taxon>Dikarya</taxon>
        <taxon>Ascomycota</taxon>
        <taxon>Saccharomycotina</taxon>
        <taxon>Pichiomycetes</taxon>
        <taxon>Debaryomycetaceae</taxon>
        <taxon>Suhomyces</taxon>
    </lineage>
</organism>
<dbReference type="RefSeq" id="XP_020062229.1">
    <property type="nucleotide sequence ID" value="XM_020206162.1"/>
</dbReference>
<reference evidence="3" key="1">
    <citation type="submission" date="2016-05" db="EMBL/GenBank/DDBJ databases">
        <title>Comparative genomics of biotechnologically important yeasts.</title>
        <authorList>
            <consortium name="DOE Joint Genome Institute"/>
            <person name="Riley R."/>
            <person name="Haridas S."/>
            <person name="Wolfe K.H."/>
            <person name="Lopes M.R."/>
            <person name="Hittinger C.T."/>
            <person name="Goker M."/>
            <person name="Salamov A."/>
            <person name="Wisecaver J."/>
            <person name="Long T.M."/>
            <person name="Aerts A.L."/>
            <person name="Barry K."/>
            <person name="Choi C."/>
            <person name="Clum A."/>
            <person name="Coughlan A.Y."/>
            <person name="Deshpande S."/>
            <person name="Douglass A.P."/>
            <person name="Hanson S.J."/>
            <person name="Klenk H.-P."/>
            <person name="Labutti K."/>
            <person name="Lapidus A."/>
            <person name="Lindquist E."/>
            <person name="Lipzen A."/>
            <person name="Meier-Kolthoff J.P."/>
            <person name="Ohm R.A."/>
            <person name="Otillar R.P."/>
            <person name="Pangilinan J."/>
            <person name="Peng Y."/>
            <person name="Rokas A."/>
            <person name="Rosa C.A."/>
            <person name="Scheuner C."/>
            <person name="Sibirny A.A."/>
            <person name="Slot J.C."/>
            <person name="Stielow J.B."/>
            <person name="Sun H."/>
            <person name="Kurtzman C.P."/>
            <person name="Blackwell M."/>
            <person name="Grigoriev I.V."/>
            <person name="Jeffries T.W."/>
        </authorList>
    </citation>
    <scope>NUCLEOTIDE SEQUENCE [LARGE SCALE GENOMIC DNA]</scope>
    <source>
        <strain evidence="3">NRRL Y-17324</strain>
    </source>
</reference>
<dbReference type="OrthoDB" id="4022410at2759"/>
<proteinExistence type="predicted"/>
<sequence length="264" mass="29612">MLSYLILLLLVLPVPAYSATPSDVPRPKPYEVNSIRDIELNYDKLTQDPDTVFYLKDTKTFLARPESAENSPEDLDTLARRSWFGRKPVQDWVEYDIALEREVTYPGVIPVSACQSQQYGGSGSVTFSYSLKDSLVIEPVIQNVHKLGIGRYGIAYDYKAQHGWGLTASTSGSVTCSVGPGQKAQVFMTPTFVKIVPKLRMVKYKLKKFVTDPDFTTTTSMNMLVENAKNRIDCATSDVVELFCKSEKIGTPDWKNPSQLRFVD</sequence>
<feature type="chain" id="PRO_5009162717" evidence="1">
    <location>
        <begin position="19"/>
        <end position="264"/>
    </location>
</feature>